<sequence length="90" mass="10334">MFSRNNLHIFYTDIAKLFICKTDKCVSLTLIVIVVSHQLLPPHHLSTTMLSPQTGHPNIWCVPSLLRIDILWNSPILLVYSSSSKTFYYT</sequence>
<proteinExistence type="predicted"/>
<name>A0A0L8HBU0_OCTBM</name>
<reference evidence="1" key="1">
    <citation type="submission" date="2015-07" db="EMBL/GenBank/DDBJ databases">
        <title>MeaNS - Measles Nucleotide Surveillance Program.</title>
        <authorList>
            <person name="Tran T."/>
            <person name="Druce J."/>
        </authorList>
    </citation>
    <scope>NUCLEOTIDE SEQUENCE</scope>
    <source>
        <strain evidence="1">UCB-OBI-ISO-001</strain>
        <tissue evidence="1">Gonad</tissue>
    </source>
</reference>
<organism evidence="1">
    <name type="scientific">Octopus bimaculoides</name>
    <name type="common">California two-spotted octopus</name>
    <dbReference type="NCBI Taxonomy" id="37653"/>
    <lineage>
        <taxon>Eukaryota</taxon>
        <taxon>Metazoa</taxon>
        <taxon>Spiralia</taxon>
        <taxon>Lophotrochozoa</taxon>
        <taxon>Mollusca</taxon>
        <taxon>Cephalopoda</taxon>
        <taxon>Coleoidea</taxon>
        <taxon>Octopodiformes</taxon>
        <taxon>Octopoda</taxon>
        <taxon>Incirrata</taxon>
        <taxon>Octopodidae</taxon>
        <taxon>Octopus</taxon>
    </lineage>
</organism>
<gene>
    <name evidence="1" type="ORF">OCBIM_22018366mg</name>
</gene>
<protein>
    <submittedName>
        <fullName evidence="1">Uncharacterized protein</fullName>
    </submittedName>
</protein>
<evidence type="ECO:0000313" key="1">
    <source>
        <dbReference type="EMBL" id="KOF86544.1"/>
    </source>
</evidence>
<dbReference type="EMBL" id="KQ418610">
    <property type="protein sequence ID" value="KOF86544.1"/>
    <property type="molecule type" value="Genomic_DNA"/>
</dbReference>
<accession>A0A0L8HBU0</accession>
<dbReference type="AlphaFoldDB" id="A0A0L8HBU0"/>